<accession>A0A6H5HYE2</accession>
<gene>
    <name evidence="2" type="ORF">TBRA_LOCUS229</name>
</gene>
<dbReference type="AlphaFoldDB" id="A0A6H5HYE2"/>
<protein>
    <submittedName>
        <fullName evidence="2">Uncharacterized protein</fullName>
    </submittedName>
</protein>
<dbReference type="Proteomes" id="UP000479190">
    <property type="component" value="Unassembled WGS sequence"/>
</dbReference>
<sequence length="132" mass="15509">SNKYKVRDHRFVKHNHKSFNEKKDFMETQMNIKLHRTCTSTDMLGENIPPDSIKKTYARSYVRSYARSYSNLRARSFSPVVGPAVTIHVLRKCTQPWCRKLNRYSLNITTGGQKHDLPKKTQKKKKHLTCKV</sequence>
<reference evidence="2 3" key="1">
    <citation type="submission" date="2020-02" db="EMBL/GenBank/DDBJ databases">
        <authorList>
            <person name="Ferguson B K."/>
        </authorList>
    </citation>
    <scope>NUCLEOTIDE SEQUENCE [LARGE SCALE GENOMIC DNA]</scope>
</reference>
<keyword evidence="3" id="KW-1185">Reference proteome</keyword>
<feature type="region of interest" description="Disordered" evidence="1">
    <location>
        <begin position="112"/>
        <end position="132"/>
    </location>
</feature>
<feature type="non-terminal residue" evidence="2">
    <location>
        <position position="1"/>
    </location>
</feature>
<proteinExistence type="predicted"/>
<dbReference type="EMBL" id="CADCXV010000055">
    <property type="protein sequence ID" value="CAB0027999.1"/>
    <property type="molecule type" value="Genomic_DNA"/>
</dbReference>
<name>A0A6H5HYE2_9HYME</name>
<evidence type="ECO:0000256" key="1">
    <source>
        <dbReference type="SAM" id="MobiDB-lite"/>
    </source>
</evidence>
<feature type="compositionally biased region" description="Basic residues" evidence="1">
    <location>
        <begin position="120"/>
        <end position="132"/>
    </location>
</feature>
<evidence type="ECO:0000313" key="3">
    <source>
        <dbReference type="Proteomes" id="UP000479190"/>
    </source>
</evidence>
<evidence type="ECO:0000313" key="2">
    <source>
        <dbReference type="EMBL" id="CAB0027999.1"/>
    </source>
</evidence>
<organism evidence="2 3">
    <name type="scientific">Trichogramma brassicae</name>
    <dbReference type="NCBI Taxonomy" id="86971"/>
    <lineage>
        <taxon>Eukaryota</taxon>
        <taxon>Metazoa</taxon>
        <taxon>Ecdysozoa</taxon>
        <taxon>Arthropoda</taxon>
        <taxon>Hexapoda</taxon>
        <taxon>Insecta</taxon>
        <taxon>Pterygota</taxon>
        <taxon>Neoptera</taxon>
        <taxon>Endopterygota</taxon>
        <taxon>Hymenoptera</taxon>
        <taxon>Apocrita</taxon>
        <taxon>Proctotrupomorpha</taxon>
        <taxon>Chalcidoidea</taxon>
        <taxon>Trichogrammatidae</taxon>
        <taxon>Trichogramma</taxon>
    </lineage>
</organism>